<dbReference type="EMBL" id="JARJCN010000014">
    <property type="protein sequence ID" value="KAJ7094473.1"/>
    <property type="molecule type" value="Genomic_DNA"/>
</dbReference>
<gene>
    <name evidence="1" type="ORF">B0H15DRAFT_124476</name>
</gene>
<dbReference type="Proteomes" id="UP001222325">
    <property type="component" value="Unassembled WGS sequence"/>
</dbReference>
<sequence>MRALIRFQGPGPDVPLDLPPNCHLKVVDLRVLHESSLNLRIGPPPARESRLVDAHGDGPVRAVFAAGIRQIMTPATAPPNLETPSPPTATWGDIGPYKVPLWSAVSQPSVEADLWAVGRWAALSVAHTGVAPEPISIFLLLAALHGLNPDGPFYNMTYPFIYAHDPESAILLHPWLSIRPETVFHGSLAQLPVAQLLVTRLGFHDLSFLRSPRRPEHHTDVTCHLLCAVLLGLACQYPPLLLGPPIPRPTSTMTQAFAKRGCSLLSALYDRRVKAVSDITSRLTFITSIADTDEESHLFFRLFSMRFLRWLKGAGHPSNTKTIVGDDLFSLDQRDPLTRSNLFMLSMLDSLAIPTSDSFRDVGFQINLLRGPREEHLSLAFFHTCFARLDIIITPYVENALLEFCDLDDYEDSTLFDQWLHSLFFPEGARYNRS</sequence>
<evidence type="ECO:0000313" key="2">
    <source>
        <dbReference type="Proteomes" id="UP001222325"/>
    </source>
</evidence>
<protein>
    <submittedName>
        <fullName evidence="1">Uncharacterized protein</fullName>
    </submittedName>
</protein>
<dbReference type="AlphaFoldDB" id="A0AAD6UAN9"/>
<comment type="caution">
    <text evidence="1">The sequence shown here is derived from an EMBL/GenBank/DDBJ whole genome shotgun (WGS) entry which is preliminary data.</text>
</comment>
<evidence type="ECO:0000313" key="1">
    <source>
        <dbReference type="EMBL" id="KAJ7094473.1"/>
    </source>
</evidence>
<organism evidence="1 2">
    <name type="scientific">Mycena belliarum</name>
    <dbReference type="NCBI Taxonomy" id="1033014"/>
    <lineage>
        <taxon>Eukaryota</taxon>
        <taxon>Fungi</taxon>
        <taxon>Dikarya</taxon>
        <taxon>Basidiomycota</taxon>
        <taxon>Agaricomycotina</taxon>
        <taxon>Agaricomycetes</taxon>
        <taxon>Agaricomycetidae</taxon>
        <taxon>Agaricales</taxon>
        <taxon>Marasmiineae</taxon>
        <taxon>Mycenaceae</taxon>
        <taxon>Mycena</taxon>
    </lineage>
</organism>
<keyword evidence="2" id="KW-1185">Reference proteome</keyword>
<proteinExistence type="predicted"/>
<name>A0AAD6UAN9_9AGAR</name>
<reference evidence="1" key="1">
    <citation type="submission" date="2023-03" db="EMBL/GenBank/DDBJ databases">
        <title>Massive genome expansion in bonnet fungi (Mycena s.s.) driven by repeated elements and novel gene families across ecological guilds.</title>
        <authorList>
            <consortium name="Lawrence Berkeley National Laboratory"/>
            <person name="Harder C.B."/>
            <person name="Miyauchi S."/>
            <person name="Viragh M."/>
            <person name="Kuo A."/>
            <person name="Thoen E."/>
            <person name="Andreopoulos B."/>
            <person name="Lu D."/>
            <person name="Skrede I."/>
            <person name="Drula E."/>
            <person name="Henrissat B."/>
            <person name="Morin E."/>
            <person name="Kohler A."/>
            <person name="Barry K."/>
            <person name="LaButti K."/>
            <person name="Morin E."/>
            <person name="Salamov A."/>
            <person name="Lipzen A."/>
            <person name="Mereny Z."/>
            <person name="Hegedus B."/>
            <person name="Baldrian P."/>
            <person name="Stursova M."/>
            <person name="Weitz H."/>
            <person name="Taylor A."/>
            <person name="Grigoriev I.V."/>
            <person name="Nagy L.G."/>
            <person name="Martin F."/>
            <person name="Kauserud H."/>
        </authorList>
    </citation>
    <scope>NUCLEOTIDE SEQUENCE</scope>
    <source>
        <strain evidence="1">CBHHK173m</strain>
    </source>
</reference>
<accession>A0AAD6UAN9</accession>